<dbReference type="CDD" id="cd00051">
    <property type="entry name" value="EFh"/>
    <property type="match status" value="1"/>
</dbReference>
<dbReference type="Pfam" id="PF13499">
    <property type="entry name" value="EF-hand_7"/>
    <property type="match status" value="1"/>
</dbReference>
<feature type="domain" description="EF-hand" evidence="4">
    <location>
        <begin position="43"/>
        <end position="76"/>
    </location>
</feature>
<keyword evidence="3" id="KW-0106">Calcium</keyword>
<dbReference type="InterPro" id="IPR011992">
    <property type="entry name" value="EF-hand-dom_pair"/>
</dbReference>
<protein>
    <submittedName>
        <fullName evidence="6">Aste57867_5593 protein</fullName>
    </submittedName>
</protein>
<evidence type="ECO:0000256" key="2">
    <source>
        <dbReference type="ARBA" id="ARBA00022737"/>
    </source>
</evidence>
<sequence>MASLSAEHEMELKKVFDDYDEDGSGDIDVEELAKIAEDLGEPLSPEELQYLIEEFDANGSGRIDWQEFIAWWKTPC</sequence>
<evidence type="ECO:0000313" key="7">
    <source>
        <dbReference type="Proteomes" id="UP000332933"/>
    </source>
</evidence>
<dbReference type="SMART" id="SM00054">
    <property type="entry name" value="EFh"/>
    <property type="match status" value="2"/>
</dbReference>
<reference evidence="5" key="2">
    <citation type="submission" date="2019-06" db="EMBL/GenBank/DDBJ databases">
        <title>Genomics analysis of Aphanomyces spp. identifies a new class of oomycete effector associated with host adaptation.</title>
        <authorList>
            <person name="Gaulin E."/>
        </authorList>
    </citation>
    <scope>NUCLEOTIDE SEQUENCE</scope>
    <source>
        <strain evidence="5">CBS 578.67</strain>
    </source>
</reference>
<organism evidence="6 7">
    <name type="scientific">Aphanomyces stellatus</name>
    <dbReference type="NCBI Taxonomy" id="120398"/>
    <lineage>
        <taxon>Eukaryota</taxon>
        <taxon>Sar</taxon>
        <taxon>Stramenopiles</taxon>
        <taxon>Oomycota</taxon>
        <taxon>Saprolegniomycetes</taxon>
        <taxon>Saprolegniales</taxon>
        <taxon>Verrucalvaceae</taxon>
        <taxon>Aphanomyces</taxon>
    </lineage>
</organism>
<gene>
    <name evidence="6" type="primary">Aste57867_5593</name>
    <name evidence="5" type="ORF">As57867_005580</name>
    <name evidence="6" type="ORF">ASTE57867_5593</name>
</gene>
<dbReference type="GO" id="GO:0005509">
    <property type="term" value="F:calcium ion binding"/>
    <property type="evidence" value="ECO:0007669"/>
    <property type="project" value="InterPro"/>
</dbReference>
<keyword evidence="7" id="KW-1185">Reference proteome</keyword>
<dbReference type="FunFam" id="1.10.238.10:FF:000178">
    <property type="entry name" value="Calmodulin-2 A"/>
    <property type="match status" value="1"/>
</dbReference>
<evidence type="ECO:0000256" key="1">
    <source>
        <dbReference type="ARBA" id="ARBA00005253"/>
    </source>
</evidence>
<dbReference type="InterPro" id="IPR002048">
    <property type="entry name" value="EF_hand_dom"/>
</dbReference>
<evidence type="ECO:0000313" key="6">
    <source>
        <dbReference type="EMBL" id="VFT82639.1"/>
    </source>
</evidence>
<dbReference type="EMBL" id="CAADRA010002084">
    <property type="protein sequence ID" value="VFT82639.1"/>
    <property type="molecule type" value="Genomic_DNA"/>
</dbReference>
<dbReference type="InterPro" id="IPR018247">
    <property type="entry name" value="EF_Hand_1_Ca_BS"/>
</dbReference>
<proteinExistence type="inferred from homology"/>
<reference evidence="6 7" key="1">
    <citation type="submission" date="2019-03" db="EMBL/GenBank/DDBJ databases">
        <authorList>
            <person name="Gaulin E."/>
            <person name="Dumas B."/>
        </authorList>
    </citation>
    <scope>NUCLEOTIDE SEQUENCE [LARGE SCALE GENOMIC DNA]</scope>
    <source>
        <strain evidence="6">CBS 568.67</strain>
    </source>
</reference>
<dbReference type="AlphaFoldDB" id="A0A485KD19"/>
<dbReference type="InterPro" id="IPR050145">
    <property type="entry name" value="Centrin_CML-like"/>
</dbReference>
<comment type="similarity">
    <text evidence="1">Belongs to the centrin family.</text>
</comment>
<dbReference type="PROSITE" id="PS00018">
    <property type="entry name" value="EF_HAND_1"/>
    <property type="match status" value="2"/>
</dbReference>
<dbReference type="GO" id="GO:0043226">
    <property type="term" value="C:organelle"/>
    <property type="evidence" value="ECO:0007669"/>
    <property type="project" value="UniProtKB-ARBA"/>
</dbReference>
<dbReference type="Proteomes" id="UP000332933">
    <property type="component" value="Unassembled WGS sequence"/>
</dbReference>
<feature type="domain" description="EF-hand" evidence="4">
    <location>
        <begin position="7"/>
        <end position="42"/>
    </location>
</feature>
<dbReference type="Gene3D" id="1.10.238.10">
    <property type="entry name" value="EF-hand"/>
    <property type="match status" value="1"/>
</dbReference>
<evidence type="ECO:0000259" key="4">
    <source>
        <dbReference type="PROSITE" id="PS50222"/>
    </source>
</evidence>
<evidence type="ECO:0000313" key="5">
    <source>
        <dbReference type="EMBL" id="KAF0710142.1"/>
    </source>
</evidence>
<dbReference type="PANTHER" id="PTHR23050">
    <property type="entry name" value="CALCIUM BINDING PROTEIN"/>
    <property type="match status" value="1"/>
</dbReference>
<dbReference type="OrthoDB" id="26525at2759"/>
<dbReference type="SUPFAM" id="SSF47473">
    <property type="entry name" value="EF-hand"/>
    <property type="match status" value="1"/>
</dbReference>
<dbReference type="PROSITE" id="PS50222">
    <property type="entry name" value="EF_HAND_2"/>
    <property type="match status" value="2"/>
</dbReference>
<evidence type="ECO:0000256" key="3">
    <source>
        <dbReference type="ARBA" id="ARBA00022837"/>
    </source>
</evidence>
<keyword evidence="2" id="KW-0677">Repeat</keyword>
<name>A0A485KD19_9STRA</name>
<accession>A0A485KD19</accession>
<dbReference type="EMBL" id="VJMH01002082">
    <property type="protein sequence ID" value="KAF0710142.1"/>
    <property type="molecule type" value="Genomic_DNA"/>
</dbReference>